<protein>
    <submittedName>
        <fullName evidence="1">Uncharacterized protein</fullName>
    </submittedName>
</protein>
<reference evidence="1 2" key="1">
    <citation type="submission" date="2021-09" db="EMBL/GenBank/DDBJ databases">
        <title>Isoptericola luteus sp. nov., a novel bacterium isolated from Harbin, the capital city of Heilongjiang province.</title>
        <authorList>
            <person name="Li J."/>
        </authorList>
    </citation>
    <scope>NUCLEOTIDE SEQUENCE [LARGE SCALE GENOMIC DNA]</scope>
    <source>
        <strain evidence="1 2">NEAU-Y5</strain>
    </source>
</reference>
<sequence>MDPSDVQIEPHDPAAWREMPDRDACILVGKRPEGVTYWLTVNPDIPDERVDTVRSWAAGLLSRIGEHGFERAMEMDGWQHRSDGDWQLWGRSVLLPDPGV</sequence>
<gene>
    <name evidence="1" type="ORF">LEP48_01290</name>
</gene>
<accession>A0ABS7ZEE7</accession>
<comment type="caution">
    <text evidence="1">The sequence shown here is derived from an EMBL/GenBank/DDBJ whole genome shotgun (WGS) entry which is preliminary data.</text>
</comment>
<dbReference type="Proteomes" id="UP001319870">
    <property type="component" value="Unassembled WGS sequence"/>
</dbReference>
<dbReference type="EMBL" id="JAIXCQ010000001">
    <property type="protein sequence ID" value="MCA5891984.1"/>
    <property type="molecule type" value="Genomic_DNA"/>
</dbReference>
<organism evidence="1 2">
    <name type="scientific">Isoptericola luteus</name>
    <dbReference type="NCBI Taxonomy" id="2879484"/>
    <lineage>
        <taxon>Bacteria</taxon>
        <taxon>Bacillati</taxon>
        <taxon>Actinomycetota</taxon>
        <taxon>Actinomycetes</taxon>
        <taxon>Micrococcales</taxon>
        <taxon>Promicromonosporaceae</taxon>
        <taxon>Isoptericola</taxon>
    </lineage>
</organism>
<evidence type="ECO:0000313" key="2">
    <source>
        <dbReference type="Proteomes" id="UP001319870"/>
    </source>
</evidence>
<evidence type="ECO:0000313" key="1">
    <source>
        <dbReference type="EMBL" id="MCA5891984.1"/>
    </source>
</evidence>
<keyword evidence="2" id="KW-1185">Reference proteome</keyword>
<name>A0ABS7ZEE7_9MICO</name>
<dbReference type="RefSeq" id="WP_225563706.1">
    <property type="nucleotide sequence ID" value="NZ_JAIXCQ010000001.1"/>
</dbReference>
<proteinExistence type="predicted"/>